<dbReference type="RefSeq" id="XP_022646096.1">
    <property type="nucleotide sequence ID" value="XM_022790361.1"/>
</dbReference>
<evidence type="ECO:0000313" key="5">
    <source>
        <dbReference type="Proteomes" id="UP000594260"/>
    </source>
</evidence>
<name>A0A7M7J2P9_VARDE</name>
<keyword evidence="5" id="KW-1185">Reference proteome</keyword>
<dbReference type="SMART" id="SM00166">
    <property type="entry name" value="UBX"/>
    <property type="match status" value="1"/>
</dbReference>
<dbReference type="PANTHER" id="PTHR46424:SF1">
    <property type="entry name" value="UBX DOMAIN-CONTAINING PROTEIN 4"/>
    <property type="match status" value="1"/>
</dbReference>
<dbReference type="InParanoid" id="A0A7M7J2P9"/>
<dbReference type="GO" id="GO:0036503">
    <property type="term" value="P:ERAD pathway"/>
    <property type="evidence" value="ECO:0007669"/>
    <property type="project" value="TreeGrafter"/>
</dbReference>
<dbReference type="GO" id="GO:0005783">
    <property type="term" value="C:endoplasmic reticulum"/>
    <property type="evidence" value="ECO:0007669"/>
    <property type="project" value="TreeGrafter"/>
</dbReference>
<dbReference type="FunCoup" id="A0A7M7J2P9">
    <property type="interactions" value="999"/>
</dbReference>
<feature type="compositionally biased region" description="Basic and acidic residues" evidence="2">
    <location>
        <begin position="254"/>
        <end position="284"/>
    </location>
</feature>
<evidence type="ECO:0000313" key="4">
    <source>
        <dbReference type="EnsemblMetazoa" id="XP_022646096"/>
    </source>
</evidence>
<feature type="domain" description="UBX" evidence="3">
    <location>
        <begin position="288"/>
        <end position="365"/>
    </location>
</feature>
<feature type="region of interest" description="Disordered" evidence="2">
    <location>
        <begin position="254"/>
        <end position="287"/>
    </location>
</feature>
<dbReference type="Pfam" id="PF00789">
    <property type="entry name" value="UBX"/>
    <property type="match status" value="1"/>
</dbReference>
<evidence type="ECO:0000256" key="1">
    <source>
        <dbReference type="ARBA" id="ARBA00040925"/>
    </source>
</evidence>
<dbReference type="InterPro" id="IPR029071">
    <property type="entry name" value="Ubiquitin-like_domsf"/>
</dbReference>
<accession>A0A7M7J2P9</accession>
<organism evidence="4 5">
    <name type="scientific">Varroa destructor</name>
    <name type="common">Honeybee mite</name>
    <dbReference type="NCBI Taxonomy" id="109461"/>
    <lineage>
        <taxon>Eukaryota</taxon>
        <taxon>Metazoa</taxon>
        <taxon>Ecdysozoa</taxon>
        <taxon>Arthropoda</taxon>
        <taxon>Chelicerata</taxon>
        <taxon>Arachnida</taxon>
        <taxon>Acari</taxon>
        <taxon>Parasitiformes</taxon>
        <taxon>Mesostigmata</taxon>
        <taxon>Gamasina</taxon>
        <taxon>Dermanyssoidea</taxon>
        <taxon>Varroidae</taxon>
        <taxon>Varroa</taxon>
    </lineage>
</organism>
<proteinExistence type="predicted"/>
<feature type="region of interest" description="Disordered" evidence="2">
    <location>
        <begin position="419"/>
        <end position="498"/>
    </location>
</feature>
<dbReference type="EnsemblMetazoa" id="XM_022790351">
    <property type="protein sequence ID" value="XP_022646086"/>
    <property type="gene ID" value="LOC111243952"/>
</dbReference>
<sequence length="498" mass="55225">MDWFEGGIAEAISAAQHDDKIMTIFVYGENQESEQLSSALAAPLLAPLVPRLMALRLKQPSTELTQFAQIYPVLIVPSIYLICPKSGVALEVLAGVQSADSLLDKISKVLKAREELATQCPTVSPAGEVVSTPLTSEMDTAGDGMASTEENSVETCTEFSVSNGEATSMEDKVKRAQRLIEAVRQGKAEAQKAEEQRKEIERREAMKNLQKIRREMEDREIKNFVEERNKEREEEKRYKAQLQEQIRQDRLERQQKFAAHREPVKADEQKRRREALEKQEETQRLRAQNASSANILFRMPDGSTVTHLFEAETPFIEVRQYIADAKRLSGSFNLALNFPRKVFKPDCDQKTLRDLSLAPSAVLLVIARTQPGRGAAGGAGGGAVTAWRNIWDIIVLPFTLAMGFFTSFFAALFPSTTPPAAVASRPQQEASMPNTPPGVASATPHDAPGASRARVPGTGSSLRQRKPYERSGNIHRLNTDNDDSDENNTWNGNSTQQM</sequence>
<dbReference type="PROSITE" id="PS50033">
    <property type="entry name" value="UBX"/>
    <property type="match status" value="1"/>
</dbReference>
<dbReference type="Pfam" id="PF23187">
    <property type="entry name" value="UBX7_N"/>
    <property type="match status" value="1"/>
</dbReference>
<dbReference type="EnsemblMetazoa" id="XM_022790361">
    <property type="protein sequence ID" value="XP_022646096"/>
    <property type="gene ID" value="LOC111243952"/>
</dbReference>
<dbReference type="OrthoDB" id="2445133at2759"/>
<dbReference type="InterPro" id="IPR001012">
    <property type="entry name" value="UBX_dom"/>
</dbReference>
<dbReference type="PANTHER" id="PTHR46424">
    <property type="entry name" value="UBX DOMAIN-CONTAINING PROTEIN 4"/>
    <property type="match status" value="1"/>
</dbReference>
<protein>
    <recommendedName>
        <fullName evidence="1">UBX domain-containing protein 4</fullName>
    </recommendedName>
</protein>
<evidence type="ECO:0000256" key="2">
    <source>
        <dbReference type="SAM" id="MobiDB-lite"/>
    </source>
</evidence>
<dbReference type="AlphaFoldDB" id="A0A7M7J2P9"/>
<dbReference type="Proteomes" id="UP000594260">
    <property type="component" value="Unplaced"/>
</dbReference>
<evidence type="ECO:0000259" key="3">
    <source>
        <dbReference type="PROSITE" id="PS50033"/>
    </source>
</evidence>
<dbReference type="Gene3D" id="3.10.20.90">
    <property type="entry name" value="Phosphatidylinositol 3-kinase Catalytic Subunit, Chain A, domain 1"/>
    <property type="match status" value="1"/>
</dbReference>
<dbReference type="RefSeq" id="XP_022646086.1">
    <property type="nucleotide sequence ID" value="XM_022790351.1"/>
</dbReference>
<dbReference type="SUPFAM" id="SSF54236">
    <property type="entry name" value="Ubiquitin-like"/>
    <property type="match status" value="1"/>
</dbReference>
<dbReference type="GeneID" id="111243952"/>
<dbReference type="KEGG" id="vde:111243952"/>
<reference evidence="4" key="1">
    <citation type="submission" date="2021-01" db="UniProtKB">
        <authorList>
            <consortium name="EnsemblMetazoa"/>
        </authorList>
    </citation>
    <scope>IDENTIFICATION</scope>
</reference>
<dbReference type="OMA" id="FEPNNTS"/>